<keyword evidence="2" id="KW-1133">Transmembrane helix</keyword>
<feature type="transmembrane region" description="Helical" evidence="2">
    <location>
        <begin position="51"/>
        <end position="70"/>
    </location>
</feature>
<dbReference type="EMBL" id="CP060717">
    <property type="protein sequence ID" value="QNN64436.1"/>
    <property type="molecule type" value="Genomic_DNA"/>
</dbReference>
<evidence type="ECO:0000256" key="1">
    <source>
        <dbReference type="SAM" id="MobiDB-lite"/>
    </source>
</evidence>
<evidence type="ECO:0000313" key="4">
    <source>
        <dbReference type="Proteomes" id="UP000515955"/>
    </source>
</evidence>
<protein>
    <recommendedName>
        <fullName evidence="5">SPOR domain-containing protein</fullName>
    </recommendedName>
</protein>
<feature type="region of interest" description="Disordered" evidence="1">
    <location>
        <begin position="1"/>
        <end position="20"/>
    </location>
</feature>
<accession>A0A7G9S9B1</accession>
<name>A0A7G9S9B1_9SPHN</name>
<proteinExistence type="predicted"/>
<evidence type="ECO:0000256" key="2">
    <source>
        <dbReference type="SAM" id="Phobius"/>
    </source>
</evidence>
<dbReference type="AlphaFoldDB" id="A0A7G9S9B1"/>
<gene>
    <name evidence="3" type="ORF">H9L12_08880</name>
</gene>
<keyword evidence="2" id="KW-0812">Transmembrane</keyword>
<dbReference type="Proteomes" id="UP000515955">
    <property type="component" value="Chromosome"/>
</dbReference>
<dbReference type="RefSeq" id="WP_187541436.1">
    <property type="nucleotide sequence ID" value="NZ_CP060717.1"/>
</dbReference>
<sequence length="262" mass="28138">MSDVRQMGDTDRLPWLEPYRDRPRERAAPVPVAVARDSKAASAGHYVRVPMWLLLALGAVVLGVAGYFIGRSANPQSGQSVTTELPQATLPYHSLDELANEQAPPPPPVVDEADPPAATVAAPVAKAPAPVVKKAAPKKAVSRSRTPKATRQPPVSAPVATPPPAPVQRPRFVMRYSPAPAAGRPGQVIEIGRYTNPRIADAMYRRAVWRYPYLGRLSKVVTPTATAGRRPVYALRLGTGSRSHARTLCRNLVSIGYPCAVV</sequence>
<organism evidence="3 4">
    <name type="scientific">Sphingomonas rhizophila</name>
    <dbReference type="NCBI Taxonomy" id="2071607"/>
    <lineage>
        <taxon>Bacteria</taxon>
        <taxon>Pseudomonadati</taxon>
        <taxon>Pseudomonadota</taxon>
        <taxon>Alphaproteobacteria</taxon>
        <taxon>Sphingomonadales</taxon>
        <taxon>Sphingomonadaceae</taxon>
        <taxon>Sphingomonas</taxon>
    </lineage>
</organism>
<evidence type="ECO:0000313" key="3">
    <source>
        <dbReference type="EMBL" id="QNN64436.1"/>
    </source>
</evidence>
<keyword evidence="4" id="KW-1185">Reference proteome</keyword>
<keyword evidence="2" id="KW-0472">Membrane</keyword>
<feature type="region of interest" description="Disordered" evidence="1">
    <location>
        <begin position="135"/>
        <end position="169"/>
    </location>
</feature>
<dbReference type="KEGG" id="srhi:H9L12_08880"/>
<reference evidence="3 4" key="1">
    <citation type="submission" date="2020-08" db="EMBL/GenBank/DDBJ databases">
        <title>Genome sequence of Sphingomonas rhizophila KACC 19189T.</title>
        <authorList>
            <person name="Hyun D.-W."/>
            <person name="Bae J.-W."/>
        </authorList>
    </citation>
    <scope>NUCLEOTIDE SEQUENCE [LARGE SCALE GENOMIC DNA]</scope>
    <source>
        <strain evidence="3 4">KACC 19189</strain>
    </source>
</reference>
<feature type="compositionally biased region" description="Basic residues" evidence="1">
    <location>
        <begin position="135"/>
        <end position="148"/>
    </location>
</feature>
<evidence type="ECO:0008006" key="5">
    <source>
        <dbReference type="Google" id="ProtNLM"/>
    </source>
</evidence>